<proteinExistence type="evidence at transcript level"/>
<name>A0A4Y7LRJ1_9CRUS</name>
<comment type="similarity">
    <text evidence="1">Belongs to the MAM33 family.</text>
</comment>
<dbReference type="EMBL" id="LR000350">
    <property type="protein sequence ID" value="SVE69969.1"/>
    <property type="molecule type" value="mRNA"/>
</dbReference>
<dbReference type="GO" id="GO:0005759">
    <property type="term" value="C:mitochondrial matrix"/>
    <property type="evidence" value="ECO:0007669"/>
    <property type="project" value="InterPro"/>
</dbReference>
<protein>
    <submittedName>
        <fullName evidence="2">EOG090X0APE</fullName>
    </submittedName>
</protein>
<accession>A0A4Y7LRJ1</accession>
<evidence type="ECO:0000313" key="2">
    <source>
        <dbReference type="EMBL" id="SVE69969.1"/>
    </source>
</evidence>
<reference evidence="2" key="1">
    <citation type="submission" date="2018-08" db="EMBL/GenBank/DDBJ databases">
        <authorList>
            <person name="Cornetti L."/>
        </authorList>
    </citation>
    <scope>NUCLEOTIDE SEQUENCE</scope>
    <source>
        <strain evidence="2">FI-BAL1-1</strain>
    </source>
</reference>
<dbReference type="PANTHER" id="PTHR10826:SF1">
    <property type="entry name" value="COMPLEMENT COMPONENT 1 Q SUBCOMPONENT-BINDING PROTEIN, MITOCHONDRIAL"/>
    <property type="match status" value="1"/>
</dbReference>
<dbReference type="Pfam" id="PF02330">
    <property type="entry name" value="MAM33"/>
    <property type="match status" value="1"/>
</dbReference>
<dbReference type="AlphaFoldDB" id="A0A4Y7LRJ1"/>
<dbReference type="PANTHER" id="PTHR10826">
    <property type="entry name" value="COMPLEMENT COMPONENT 1"/>
    <property type="match status" value="1"/>
</dbReference>
<dbReference type="InterPro" id="IPR036561">
    <property type="entry name" value="MAM33_sf"/>
</dbReference>
<dbReference type="FunFam" id="3.10.280.10:FF:000005">
    <property type="entry name" value="Glycoprotein gC1qBP, putative"/>
    <property type="match status" value="1"/>
</dbReference>
<sequence length="266" mass="29391">MSFSLAKVVRSVARALPASTTRSLISKPSSTRSIYHLTNPTNQSISKKLALSLNHNGLCACGACRGVHTRGDKELIEFLSDEITAEKKSSKSKVPSNLDGFDVKLNGSEIVLSKKFNNEQVEITLNVNHSVDADINEEEINPKADNPPAPEMKSKPQFEVKLIKGNQITRFACSFVQDAGEAGEDAPSDIFTIDELAIYEGSHNEQTYAVAGDILDGYMYDLLMNLLEERGMSNDFADKLSDFATKREHDLYVNLLERLQSFVQQA</sequence>
<organism evidence="2">
    <name type="scientific">Eubosmina coregoni</name>
    <dbReference type="NCBI Taxonomy" id="186181"/>
    <lineage>
        <taxon>Eukaryota</taxon>
        <taxon>Metazoa</taxon>
        <taxon>Ecdysozoa</taxon>
        <taxon>Arthropoda</taxon>
        <taxon>Crustacea</taxon>
        <taxon>Branchiopoda</taxon>
        <taxon>Diplostraca</taxon>
        <taxon>Cladocera</taxon>
        <taxon>Anomopoda</taxon>
        <taxon>Bosminidae</taxon>
        <taxon>Eubosmina</taxon>
    </lineage>
</organism>
<dbReference type="Gene3D" id="3.10.280.10">
    <property type="entry name" value="Mitochondrial glycoprotein"/>
    <property type="match status" value="1"/>
</dbReference>
<evidence type="ECO:0000256" key="1">
    <source>
        <dbReference type="ARBA" id="ARBA00005457"/>
    </source>
</evidence>
<gene>
    <name evidence="2" type="primary">EOG090X0APE</name>
</gene>
<dbReference type="GO" id="GO:0042256">
    <property type="term" value="P:cytosolic ribosome assembly"/>
    <property type="evidence" value="ECO:0007669"/>
    <property type="project" value="TreeGrafter"/>
</dbReference>
<dbReference type="InterPro" id="IPR003428">
    <property type="entry name" value="MAM33"/>
</dbReference>
<dbReference type="SUPFAM" id="SSF54529">
    <property type="entry name" value="Mitochondrial glycoprotein MAM33-like"/>
    <property type="match status" value="1"/>
</dbReference>